<comment type="caution">
    <text evidence="4">The sequence shown here is derived from an EMBL/GenBank/DDBJ whole genome shotgun (WGS) entry which is preliminary data.</text>
</comment>
<evidence type="ECO:0000313" key="5">
    <source>
        <dbReference type="Proteomes" id="UP000292452"/>
    </source>
</evidence>
<dbReference type="InterPro" id="IPR016181">
    <property type="entry name" value="Acyl_CoA_acyltransferase"/>
</dbReference>
<dbReference type="GO" id="GO:0016747">
    <property type="term" value="F:acyltransferase activity, transferring groups other than amino-acyl groups"/>
    <property type="evidence" value="ECO:0007669"/>
    <property type="project" value="InterPro"/>
</dbReference>
<dbReference type="EMBL" id="SIXH01000350">
    <property type="protein sequence ID" value="TBO56357.1"/>
    <property type="molecule type" value="Genomic_DNA"/>
</dbReference>
<evidence type="ECO:0000256" key="2">
    <source>
        <dbReference type="ARBA" id="ARBA00023315"/>
    </source>
</evidence>
<dbReference type="CDD" id="cd04301">
    <property type="entry name" value="NAT_SF"/>
    <property type="match status" value="1"/>
</dbReference>
<dbReference type="Gene3D" id="3.40.630.30">
    <property type="match status" value="1"/>
</dbReference>
<feature type="domain" description="N-acetyltransferase" evidence="3">
    <location>
        <begin position="10"/>
        <end position="168"/>
    </location>
</feature>
<keyword evidence="5" id="KW-1185">Reference proteome</keyword>
<proteinExistence type="predicted"/>
<dbReference type="InterPro" id="IPR000182">
    <property type="entry name" value="GNAT_dom"/>
</dbReference>
<evidence type="ECO:0000313" key="4">
    <source>
        <dbReference type="EMBL" id="TBO56357.1"/>
    </source>
</evidence>
<reference evidence="4 5" key="1">
    <citation type="submission" date="2019-02" db="EMBL/GenBank/DDBJ databases">
        <title>Draft Genome Sequence of Streptomyces sp. AM-2504, identified by 16S rRNA comparative analysis as a Streptomyces Kasugaensis strain.</title>
        <authorList>
            <person name="Napolioni V."/>
            <person name="Giuliodori A.M."/>
            <person name="Spurio R."/>
            <person name="Fabbretti A."/>
        </authorList>
    </citation>
    <scope>NUCLEOTIDE SEQUENCE [LARGE SCALE GENOMIC DNA]</scope>
    <source>
        <strain evidence="4 5">AM-2504</strain>
    </source>
</reference>
<accession>A0A4Q9HNE4</accession>
<dbReference type="InterPro" id="IPR050832">
    <property type="entry name" value="Bact_Acetyltransf"/>
</dbReference>
<keyword evidence="1 4" id="KW-0808">Transferase</keyword>
<dbReference type="AlphaFoldDB" id="A0A4Q9HNE4"/>
<gene>
    <name evidence="4" type="ORF">EYS09_28420</name>
</gene>
<dbReference type="PROSITE" id="PS51186">
    <property type="entry name" value="GNAT"/>
    <property type="match status" value="1"/>
</dbReference>
<dbReference type="PANTHER" id="PTHR43877">
    <property type="entry name" value="AMINOALKYLPHOSPHONATE N-ACETYLTRANSFERASE-RELATED-RELATED"/>
    <property type="match status" value="1"/>
</dbReference>
<name>A0A4Q9HNE4_STRKA</name>
<sequence length="169" mass="18701">MHRDPDAPAPRIRAATAADLAAIVTLHTRARAAYARARVPDAPFDTPAEHARGHTLWDRVLDREDTPVLCAERDGTVIGAAAYRRRADPDTVTLHQLHVDPAHWGTGVGRALHTACLHAWRTAGCSRAALDVLWHNRRARTFYTRLGWQPDPARRPAPDATHLALMLTL</sequence>
<keyword evidence="2" id="KW-0012">Acyltransferase</keyword>
<organism evidence="4 5">
    <name type="scientific">Streptomyces kasugaensis</name>
    <dbReference type="NCBI Taxonomy" id="1946"/>
    <lineage>
        <taxon>Bacteria</taxon>
        <taxon>Bacillati</taxon>
        <taxon>Actinomycetota</taxon>
        <taxon>Actinomycetes</taxon>
        <taxon>Kitasatosporales</taxon>
        <taxon>Streptomycetaceae</taxon>
        <taxon>Streptomyces</taxon>
    </lineage>
</organism>
<dbReference type="Proteomes" id="UP000292452">
    <property type="component" value="Unassembled WGS sequence"/>
</dbReference>
<evidence type="ECO:0000256" key="1">
    <source>
        <dbReference type="ARBA" id="ARBA00022679"/>
    </source>
</evidence>
<dbReference type="Pfam" id="PF00583">
    <property type="entry name" value="Acetyltransf_1"/>
    <property type="match status" value="1"/>
</dbReference>
<evidence type="ECO:0000259" key="3">
    <source>
        <dbReference type="PROSITE" id="PS51186"/>
    </source>
</evidence>
<dbReference type="SUPFAM" id="SSF55729">
    <property type="entry name" value="Acyl-CoA N-acyltransferases (Nat)"/>
    <property type="match status" value="1"/>
</dbReference>
<protein>
    <submittedName>
        <fullName evidence="4">GNAT family N-acetyltransferase</fullName>
    </submittedName>
</protein>
<dbReference type="RefSeq" id="WP_131125372.1">
    <property type="nucleotide sequence ID" value="NZ_SIXH01000350.1"/>
</dbReference>